<evidence type="ECO:0000256" key="2">
    <source>
        <dbReference type="ARBA" id="ARBA00004906"/>
    </source>
</evidence>
<evidence type="ECO:0000259" key="9">
    <source>
        <dbReference type="PROSITE" id="PS50237"/>
    </source>
</evidence>
<dbReference type="InParanoid" id="A0A672Q7V0"/>
<evidence type="ECO:0000256" key="7">
    <source>
        <dbReference type="PROSITE-ProRule" id="PRU00104"/>
    </source>
</evidence>
<keyword evidence="5" id="KW-0677">Repeat</keyword>
<dbReference type="GO" id="GO:0016567">
    <property type="term" value="P:protein ubiquitination"/>
    <property type="evidence" value="ECO:0007669"/>
    <property type="project" value="TreeGrafter"/>
</dbReference>
<dbReference type="SMART" id="SM00119">
    <property type="entry name" value="HECTc"/>
    <property type="match status" value="1"/>
</dbReference>
<evidence type="ECO:0000313" key="11">
    <source>
        <dbReference type="Proteomes" id="UP000472262"/>
    </source>
</evidence>
<organism evidence="10 11">
    <name type="scientific">Sinocyclocheilus grahami</name>
    <name type="common">Dianchi golden-line fish</name>
    <name type="synonym">Barbus grahami</name>
    <dbReference type="NCBI Taxonomy" id="75366"/>
    <lineage>
        <taxon>Eukaryota</taxon>
        <taxon>Metazoa</taxon>
        <taxon>Chordata</taxon>
        <taxon>Craniata</taxon>
        <taxon>Vertebrata</taxon>
        <taxon>Euteleostomi</taxon>
        <taxon>Actinopterygii</taxon>
        <taxon>Neopterygii</taxon>
        <taxon>Teleostei</taxon>
        <taxon>Ostariophysi</taxon>
        <taxon>Cypriniformes</taxon>
        <taxon>Cyprinidae</taxon>
        <taxon>Cyprininae</taxon>
        <taxon>Sinocyclocheilus</taxon>
    </lineage>
</organism>
<dbReference type="InterPro" id="IPR035983">
    <property type="entry name" value="Hect_E3_ubiquitin_ligase"/>
</dbReference>
<evidence type="ECO:0000313" key="10">
    <source>
        <dbReference type="Ensembl" id="ENSSGRP00000072385.1"/>
    </source>
</evidence>
<dbReference type="Ensembl" id="ENSSGRT00000077096.1">
    <property type="protein sequence ID" value="ENSSGRP00000072385.1"/>
    <property type="gene ID" value="ENSSGRG00000036929.1"/>
</dbReference>
<feature type="region of interest" description="Disordered" evidence="8">
    <location>
        <begin position="1"/>
        <end position="22"/>
    </location>
</feature>
<dbReference type="PANTHER" id="PTHR11254:SF282">
    <property type="entry name" value="E3 UBIQUITIN-PROTEIN LIGASE NEDD4"/>
    <property type="match status" value="1"/>
</dbReference>
<reference evidence="10" key="1">
    <citation type="submission" date="2025-08" db="UniProtKB">
        <authorList>
            <consortium name="Ensembl"/>
        </authorList>
    </citation>
    <scope>IDENTIFICATION</scope>
</reference>
<dbReference type="SUPFAM" id="SSF56204">
    <property type="entry name" value="Hect, E3 ligase catalytic domain"/>
    <property type="match status" value="1"/>
</dbReference>
<dbReference type="Proteomes" id="UP000472262">
    <property type="component" value="Unassembled WGS sequence"/>
</dbReference>
<dbReference type="FunFam" id="3.30.2410.10:FF:000001">
    <property type="entry name" value="E3 ubiquitin-protein ligase NEDD4-like"/>
    <property type="match status" value="1"/>
</dbReference>
<name>A0A672Q7V0_SINGR</name>
<dbReference type="GO" id="GO:0061630">
    <property type="term" value="F:ubiquitin protein ligase activity"/>
    <property type="evidence" value="ECO:0007669"/>
    <property type="project" value="UniProtKB-EC"/>
</dbReference>
<dbReference type="InterPro" id="IPR050409">
    <property type="entry name" value="E3_ubiq-protein_ligase"/>
</dbReference>
<dbReference type="PROSITE" id="PS50237">
    <property type="entry name" value="HECT"/>
    <property type="match status" value="1"/>
</dbReference>
<evidence type="ECO:0000256" key="3">
    <source>
        <dbReference type="ARBA" id="ARBA00012485"/>
    </source>
</evidence>
<proteinExistence type="predicted"/>
<dbReference type="FunFam" id="3.90.1750.10:FF:000026">
    <property type="entry name" value="E3 ubiquitin-protein ligase HACE1"/>
    <property type="match status" value="1"/>
</dbReference>
<dbReference type="AlphaFoldDB" id="A0A672Q7V0"/>
<keyword evidence="6 7" id="KW-0833">Ubl conjugation pathway</keyword>
<dbReference type="PANTHER" id="PTHR11254">
    <property type="entry name" value="HECT DOMAIN UBIQUITIN-PROTEIN LIGASE"/>
    <property type="match status" value="1"/>
</dbReference>
<dbReference type="Pfam" id="PF00632">
    <property type="entry name" value="HECT"/>
    <property type="match status" value="1"/>
</dbReference>
<keyword evidence="4" id="KW-0808">Transferase</keyword>
<evidence type="ECO:0000256" key="1">
    <source>
        <dbReference type="ARBA" id="ARBA00000885"/>
    </source>
</evidence>
<feature type="active site" description="Glycyl thioester intermediate" evidence="7">
    <location>
        <position position="169"/>
    </location>
</feature>
<comment type="pathway">
    <text evidence="2">Protein modification; protein ubiquitination.</text>
</comment>
<evidence type="ECO:0000256" key="8">
    <source>
        <dbReference type="SAM" id="MobiDB-lite"/>
    </source>
</evidence>
<dbReference type="GO" id="GO:0048814">
    <property type="term" value="P:regulation of dendrite morphogenesis"/>
    <property type="evidence" value="ECO:0007669"/>
    <property type="project" value="TreeGrafter"/>
</dbReference>
<feature type="compositionally biased region" description="Basic and acidic residues" evidence="8">
    <location>
        <begin position="1"/>
        <end position="11"/>
    </location>
</feature>
<dbReference type="InterPro" id="IPR000569">
    <property type="entry name" value="HECT_dom"/>
</dbReference>
<keyword evidence="11" id="KW-1185">Reference proteome</keyword>
<dbReference type="GO" id="GO:0032801">
    <property type="term" value="P:receptor catabolic process"/>
    <property type="evidence" value="ECO:0007669"/>
    <property type="project" value="TreeGrafter"/>
</dbReference>
<evidence type="ECO:0000256" key="5">
    <source>
        <dbReference type="ARBA" id="ARBA00022737"/>
    </source>
</evidence>
<dbReference type="GO" id="GO:0007528">
    <property type="term" value="P:neuromuscular junction development"/>
    <property type="evidence" value="ECO:0007669"/>
    <property type="project" value="TreeGrafter"/>
</dbReference>
<dbReference type="EC" id="2.3.2.26" evidence="3"/>
<dbReference type="OMA" id="WEANSIY"/>
<accession>A0A672Q7V0</accession>
<comment type="catalytic activity">
    <reaction evidence="1">
        <text>S-ubiquitinyl-[E2 ubiquitin-conjugating enzyme]-L-cysteine + [acceptor protein]-L-lysine = [E2 ubiquitin-conjugating enzyme]-L-cysteine + N(6)-ubiquitinyl-[acceptor protein]-L-lysine.</text>
        <dbReference type="EC" id="2.3.2.26"/>
    </reaction>
</comment>
<evidence type="ECO:0000256" key="4">
    <source>
        <dbReference type="ARBA" id="ARBA00022679"/>
    </source>
</evidence>
<dbReference type="GO" id="GO:0031623">
    <property type="term" value="P:receptor internalization"/>
    <property type="evidence" value="ECO:0007669"/>
    <property type="project" value="TreeGrafter"/>
</dbReference>
<dbReference type="Gene3D" id="3.30.2410.10">
    <property type="entry name" value="Hect, E3 ligase catalytic domain"/>
    <property type="match status" value="1"/>
</dbReference>
<sequence>LPPMDLGERPHRSGPQLKPGGADIVVNDTNKKEYIHLVMQWRFVDRIQRQMTAFKEGFYELIPQDLIKIFDENELELLMCGLGDVDVNDWRENTKYKNGYNPNHPAIIWFWKTVLLMDAEKRIRLLQFVTGTSRVPMNGFAELYGSNGPQLFTIEQWGTRDKLPRAHTCFNRLDLPPYETFEELREKLHMAIENAQGFDGVD</sequence>
<dbReference type="GO" id="GO:0006511">
    <property type="term" value="P:ubiquitin-dependent protein catabolic process"/>
    <property type="evidence" value="ECO:0007669"/>
    <property type="project" value="TreeGrafter"/>
</dbReference>
<reference evidence="10" key="2">
    <citation type="submission" date="2025-09" db="UniProtKB">
        <authorList>
            <consortium name="Ensembl"/>
        </authorList>
    </citation>
    <scope>IDENTIFICATION</scope>
</reference>
<dbReference type="GO" id="GO:0005737">
    <property type="term" value="C:cytoplasm"/>
    <property type="evidence" value="ECO:0007669"/>
    <property type="project" value="TreeGrafter"/>
</dbReference>
<protein>
    <recommendedName>
        <fullName evidence="3">HECT-type E3 ubiquitin transferase</fullName>
        <ecNumber evidence="3">2.3.2.26</ecNumber>
    </recommendedName>
</protein>
<dbReference type="GO" id="GO:0019871">
    <property type="term" value="F:sodium channel inhibitor activity"/>
    <property type="evidence" value="ECO:0007669"/>
    <property type="project" value="TreeGrafter"/>
</dbReference>
<dbReference type="Gene3D" id="3.30.2160.10">
    <property type="entry name" value="Hect, E3 ligase catalytic domain"/>
    <property type="match status" value="1"/>
</dbReference>
<evidence type="ECO:0000256" key="6">
    <source>
        <dbReference type="ARBA" id="ARBA00022786"/>
    </source>
</evidence>
<feature type="domain" description="HECT" evidence="9">
    <location>
        <begin position="16"/>
        <end position="201"/>
    </location>
</feature>
<dbReference type="Gene3D" id="3.90.1750.10">
    <property type="entry name" value="Hect, E3 ligase catalytic domains"/>
    <property type="match status" value="1"/>
</dbReference>